<organism evidence="8">
    <name type="scientific">Darwinula stevensoni</name>
    <dbReference type="NCBI Taxonomy" id="69355"/>
    <lineage>
        <taxon>Eukaryota</taxon>
        <taxon>Metazoa</taxon>
        <taxon>Ecdysozoa</taxon>
        <taxon>Arthropoda</taxon>
        <taxon>Crustacea</taxon>
        <taxon>Oligostraca</taxon>
        <taxon>Ostracoda</taxon>
        <taxon>Podocopa</taxon>
        <taxon>Podocopida</taxon>
        <taxon>Darwinulocopina</taxon>
        <taxon>Darwinuloidea</taxon>
        <taxon>Darwinulidae</taxon>
        <taxon>Darwinula</taxon>
    </lineage>
</organism>
<comment type="subcellular location">
    <subcellularLocation>
        <location evidence="1">Cytoplasm</location>
    </subcellularLocation>
</comment>
<evidence type="ECO:0000256" key="2">
    <source>
        <dbReference type="ARBA" id="ARBA00009758"/>
    </source>
</evidence>
<dbReference type="FunFam" id="2.70.50.30:FF:000001">
    <property type="entry name" value="Rho GDP-dissociation inhibitor 1"/>
    <property type="match status" value="1"/>
</dbReference>
<dbReference type="GO" id="GO:0005829">
    <property type="term" value="C:cytosol"/>
    <property type="evidence" value="ECO:0007669"/>
    <property type="project" value="TreeGrafter"/>
</dbReference>
<feature type="region of interest" description="Disordered" evidence="7">
    <location>
        <begin position="1"/>
        <end position="37"/>
    </location>
</feature>
<dbReference type="PANTHER" id="PTHR10980">
    <property type="entry name" value="RHO GDP-DISSOCIATION INHIBITOR"/>
    <property type="match status" value="1"/>
</dbReference>
<dbReference type="EMBL" id="CAJPEV010003060">
    <property type="protein sequence ID" value="CAG0898796.1"/>
    <property type="molecule type" value="Genomic_DNA"/>
</dbReference>
<evidence type="ECO:0000256" key="6">
    <source>
        <dbReference type="ARBA" id="ARBA00080671"/>
    </source>
</evidence>
<dbReference type="AlphaFoldDB" id="A0A7R9AAY7"/>
<keyword evidence="9" id="KW-1185">Reference proteome</keyword>
<dbReference type="InterPro" id="IPR014756">
    <property type="entry name" value="Ig_E-set"/>
</dbReference>
<evidence type="ECO:0000313" key="9">
    <source>
        <dbReference type="Proteomes" id="UP000677054"/>
    </source>
</evidence>
<accession>A0A7R9AAY7</accession>
<evidence type="ECO:0000256" key="1">
    <source>
        <dbReference type="ARBA" id="ARBA00004496"/>
    </source>
</evidence>
<dbReference type="Pfam" id="PF02115">
    <property type="entry name" value="Rho_GDI"/>
    <property type="match status" value="1"/>
</dbReference>
<dbReference type="InterPro" id="IPR000406">
    <property type="entry name" value="Rho_GDI"/>
</dbReference>
<evidence type="ECO:0000256" key="5">
    <source>
        <dbReference type="ARBA" id="ARBA00073845"/>
    </source>
</evidence>
<name>A0A7R9AAY7_9CRUS</name>
<protein>
    <recommendedName>
        <fullName evidence="5">Rho GDP-dissociation inhibitor 3</fullName>
    </recommendedName>
    <alternativeName>
        <fullName evidence="6">Rho-GDI gamma</fullName>
    </alternativeName>
</protein>
<dbReference type="SUPFAM" id="SSF81296">
    <property type="entry name" value="E set domains"/>
    <property type="match status" value="1"/>
</dbReference>
<dbReference type="Proteomes" id="UP000677054">
    <property type="component" value="Unassembled WGS sequence"/>
</dbReference>
<dbReference type="GO" id="GO:0016020">
    <property type="term" value="C:membrane"/>
    <property type="evidence" value="ECO:0007669"/>
    <property type="project" value="TreeGrafter"/>
</dbReference>
<dbReference type="OrthoDB" id="1683373at2759"/>
<dbReference type="InterPro" id="IPR024792">
    <property type="entry name" value="RhoGDI_dom_sf"/>
</dbReference>
<dbReference type="GO" id="GO:0007266">
    <property type="term" value="P:Rho protein signal transduction"/>
    <property type="evidence" value="ECO:0007669"/>
    <property type="project" value="InterPro"/>
</dbReference>
<dbReference type="GO" id="GO:0005094">
    <property type="term" value="F:Rho GDP-dissociation inhibitor activity"/>
    <property type="evidence" value="ECO:0007669"/>
    <property type="project" value="InterPro"/>
</dbReference>
<sequence length="200" mass="22797">MSGDKESVPEVEAEEESDKNYKPPPQKTIDEMLAQDENDESLKKYKEALLGGAKTGSVIIDPSDPRKVIVRKLVMECTDGPHKELDLCGDLSKLKKQTFVIKEGIQYRIRIDFHVQREIVHGLKYIQKISRKGIQVEKMTHMVGSYAPKSEVQSYTTPPEDAPSGLLARGTYQVKSNFTDDDGNEHLKWEWAFEIKSDWK</sequence>
<dbReference type="Gene3D" id="2.70.50.30">
    <property type="entry name" value="Coagulation Factor XIII, subunit A, domain 1"/>
    <property type="match status" value="1"/>
</dbReference>
<dbReference type="PRINTS" id="PR00492">
    <property type="entry name" value="RHOGDI"/>
</dbReference>
<evidence type="ECO:0000256" key="3">
    <source>
        <dbReference type="ARBA" id="ARBA00022490"/>
    </source>
</evidence>
<dbReference type="EMBL" id="LR902577">
    <property type="protein sequence ID" value="CAD7250763.1"/>
    <property type="molecule type" value="Genomic_DNA"/>
</dbReference>
<evidence type="ECO:0000256" key="4">
    <source>
        <dbReference type="ARBA" id="ARBA00053735"/>
    </source>
</evidence>
<evidence type="ECO:0000313" key="8">
    <source>
        <dbReference type="EMBL" id="CAD7250763.1"/>
    </source>
</evidence>
<reference evidence="8" key="1">
    <citation type="submission" date="2020-11" db="EMBL/GenBank/DDBJ databases">
        <authorList>
            <person name="Tran Van P."/>
        </authorList>
    </citation>
    <scope>NUCLEOTIDE SEQUENCE</scope>
</reference>
<dbReference type="PANTHER" id="PTHR10980:SF3">
    <property type="entry name" value="LD16419P"/>
    <property type="match status" value="1"/>
</dbReference>
<keyword evidence="3" id="KW-0963">Cytoplasm</keyword>
<gene>
    <name evidence="8" type="ORF">DSTB1V02_LOCUS10532</name>
</gene>
<proteinExistence type="inferred from homology"/>
<evidence type="ECO:0000256" key="7">
    <source>
        <dbReference type="SAM" id="MobiDB-lite"/>
    </source>
</evidence>
<comment type="function">
    <text evidence="4">Inhibits GDP/GTP exchange reaction of RhoB. Interacts specifically with the GDP- and GTP-bound forms of post-translationally processed Rhob and Rhog proteins, both of which show a growth-regulated expression in mammalian cells. Stimulates the release of the GDP-bound but not the GTP-bound RhoB protein. Also inhibits the GDP/GTP exchange of RhoB but shows less ability to inhibit the dissociation of prebound GTP.</text>
</comment>
<comment type="similarity">
    <text evidence="2">Belongs to the Rho GDI family.</text>
</comment>